<gene>
    <name evidence="1" type="ORF">QAD02_020141</name>
</gene>
<dbReference type="Proteomes" id="UP001239111">
    <property type="component" value="Chromosome 1"/>
</dbReference>
<organism evidence="1 2">
    <name type="scientific">Eretmocerus hayati</name>
    <dbReference type="NCBI Taxonomy" id="131215"/>
    <lineage>
        <taxon>Eukaryota</taxon>
        <taxon>Metazoa</taxon>
        <taxon>Ecdysozoa</taxon>
        <taxon>Arthropoda</taxon>
        <taxon>Hexapoda</taxon>
        <taxon>Insecta</taxon>
        <taxon>Pterygota</taxon>
        <taxon>Neoptera</taxon>
        <taxon>Endopterygota</taxon>
        <taxon>Hymenoptera</taxon>
        <taxon>Apocrita</taxon>
        <taxon>Proctotrupomorpha</taxon>
        <taxon>Chalcidoidea</taxon>
        <taxon>Aphelinidae</taxon>
        <taxon>Aphelininae</taxon>
        <taxon>Eretmocerus</taxon>
    </lineage>
</organism>
<dbReference type="EMBL" id="CM056741">
    <property type="protein sequence ID" value="KAJ8684349.1"/>
    <property type="molecule type" value="Genomic_DNA"/>
</dbReference>
<comment type="caution">
    <text evidence="1">The sequence shown here is derived from an EMBL/GenBank/DDBJ whole genome shotgun (WGS) entry which is preliminary data.</text>
</comment>
<protein>
    <submittedName>
        <fullName evidence="1">Uncharacterized protein</fullName>
    </submittedName>
</protein>
<sequence length="325" mass="36768">MALVHKMSLFFLTSNAILVMMNPNENGESQEKPLEFSQSEPGNFNERLQNCFAKHSYSTMECMGRSALTELQSWNEDDCLDFGNVKLDRNAGESRDILDLDWDPKDFGNVVRAASRMLERRNLRWDLGSVYPGLQMRVGPTLSAANGMIEFALDERAASYHQNRQLGAGRLLMRQLILPFLLGFKFNLASLLPLVFGLLIIITKKALILSKIAIFVAGLLGWNSLMSGFQGPQNYIPNGYPNINLNQGYGLEPHQYDDGLGATILQNPNLHYQPYRRGQDSMGFPFGQHVIREIVNVYDSGNHQDLGDTGTDRREKNYVWKRNKS</sequence>
<accession>A0ACC2PP33</accession>
<evidence type="ECO:0000313" key="1">
    <source>
        <dbReference type="EMBL" id="KAJ8684349.1"/>
    </source>
</evidence>
<proteinExistence type="predicted"/>
<keyword evidence="2" id="KW-1185">Reference proteome</keyword>
<name>A0ACC2PP33_9HYME</name>
<evidence type="ECO:0000313" key="2">
    <source>
        <dbReference type="Proteomes" id="UP001239111"/>
    </source>
</evidence>
<reference evidence="1" key="1">
    <citation type="submission" date="2023-04" db="EMBL/GenBank/DDBJ databases">
        <title>A chromosome-level genome assembly of the parasitoid wasp Eretmocerus hayati.</title>
        <authorList>
            <person name="Zhong Y."/>
            <person name="Liu S."/>
            <person name="Liu Y."/>
        </authorList>
    </citation>
    <scope>NUCLEOTIDE SEQUENCE</scope>
    <source>
        <strain evidence="1">ZJU_SS_LIU_2023</strain>
    </source>
</reference>